<sequence length="95" mass="11294">MNRKDSLFFPAVVYTMEGKHMKKTKPEALFQRLVKNEISRKEFEELLQGMEDPEVKTQLEASMKEYFDEMLNQYENERKTKAKVNTSVSPDRNNE</sequence>
<protein>
    <submittedName>
        <fullName evidence="1">Uncharacterized protein</fullName>
    </submittedName>
</protein>
<evidence type="ECO:0000313" key="2">
    <source>
        <dbReference type="Proteomes" id="UP000184513"/>
    </source>
</evidence>
<evidence type="ECO:0000313" key="1">
    <source>
        <dbReference type="EMBL" id="SHN24697.1"/>
    </source>
</evidence>
<dbReference type="AlphaFoldDB" id="A0A1M7Q395"/>
<dbReference type="Proteomes" id="UP000184513">
    <property type="component" value="Unassembled WGS sequence"/>
</dbReference>
<organism evidence="1 2">
    <name type="scientific">Cyclobacterium lianum</name>
    <dbReference type="NCBI Taxonomy" id="388280"/>
    <lineage>
        <taxon>Bacteria</taxon>
        <taxon>Pseudomonadati</taxon>
        <taxon>Bacteroidota</taxon>
        <taxon>Cytophagia</taxon>
        <taxon>Cytophagales</taxon>
        <taxon>Cyclobacteriaceae</taxon>
        <taxon>Cyclobacterium</taxon>
    </lineage>
</organism>
<keyword evidence="2" id="KW-1185">Reference proteome</keyword>
<dbReference type="EMBL" id="FRCY01000013">
    <property type="protein sequence ID" value="SHN24697.1"/>
    <property type="molecule type" value="Genomic_DNA"/>
</dbReference>
<dbReference type="STRING" id="388280.SAMN04488057_11392"/>
<reference evidence="1 2" key="1">
    <citation type="submission" date="2016-11" db="EMBL/GenBank/DDBJ databases">
        <authorList>
            <person name="Jaros S."/>
            <person name="Januszkiewicz K."/>
            <person name="Wedrychowicz H."/>
        </authorList>
    </citation>
    <scope>NUCLEOTIDE SEQUENCE [LARGE SCALE GENOMIC DNA]</scope>
    <source>
        <strain evidence="1 2">CGMCC 1.6102</strain>
    </source>
</reference>
<proteinExistence type="predicted"/>
<accession>A0A1M7Q395</accession>
<name>A0A1M7Q395_9BACT</name>
<gene>
    <name evidence="1" type="ORF">SAMN04488057_11392</name>
</gene>